<proteinExistence type="predicted"/>
<organism evidence="1">
    <name type="scientific">Ralstonia syzygii R24</name>
    <dbReference type="NCBI Taxonomy" id="907261"/>
    <lineage>
        <taxon>Bacteria</taxon>
        <taxon>Pseudomonadati</taxon>
        <taxon>Pseudomonadota</taxon>
        <taxon>Betaproteobacteria</taxon>
        <taxon>Burkholderiales</taxon>
        <taxon>Burkholderiaceae</taxon>
        <taxon>Ralstonia</taxon>
        <taxon>Ralstonia solanacearum species complex</taxon>
    </lineage>
</organism>
<protein>
    <submittedName>
        <fullName evidence="1">Uncharacterized protein</fullName>
    </submittedName>
</protein>
<accession>G3AAY2</accession>
<dbReference type="AlphaFoldDB" id="G3AAY2"/>
<sequence>MLSQSPKQCGADECFLDLHIAIQISRLNANRLLCSREKPHPHFAKRFERALRKFEDSLPKTN</sequence>
<dbReference type="EMBL" id="FR854092">
    <property type="protein sequence ID" value="CCA87199.1"/>
    <property type="molecule type" value="Genomic_DNA"/>
</dbReference>
<gene>
    <name evidence="1" type="ORF">RALSY_mp30519</name>
</gene>
<reference evidence="1" key="1">
    <citation type="journal article" date="2011" name="PLoS ONE">
        <title>Ralstonia syzygii, the Blood Disease Bacterium and some Asian R. solanacearum strains form a single genomic species despite divergent lifestyles.</title>
        <authorList>
            <person name="Remenant B."/>
            <person name="de Cambiaire J.C."/>
            <person name="Cellier G."/>
            <person name="Jacobs J.M."/>
            <person name="Mangenot S."/>
            <person name="Barbe V."/>
            <person name="Lajus A."/>
            <person name="Vallenet D."/>
            <person name="Medigue C."/>
            <person name="Fegan M."/>
            <person name="Allen C."/>
            <person name="Prior P."/>
        </authorList>
    </citation>
    <scope>NUCLEOTIDE SEQUENCE</scope>
    <source>
        <strain evidence="1">R24</strain>
    </source>
</reference>
<reference evidence="1" key="2">
    <citation type="submission" date="2011-04" db="EMBL/GenBank/DDBJ databases">
        <authorList>
            <person name="Genoscope - CEA"/>
        </authorList>
    </citation>
    <scope>NUCLEOTIDE SEQUENCE</scope>
    <source>
        <strain evidence="1">R24</strain>
    </source>
</reference>
<name>G3AAY2_9RALS</name>
<evidence type="ECO:0000313" key="1">
    <source>
        <dbReference type="EMBL" id="CCA87199.1"/>
    </source>
</evidence>